<dbReference type="Gene3D" id="3.90.1150.10">
    <property type="entry name" value="Aspartate Aminotransferase, domain 1"/>
    <property type="match status" value="1"/>
</dbReference>
<organism evidence="5 6">
    <name type="scientific">Talaromyces proteolyticus</name>
    <dbReference type="NCBI Taxonomy" id="1131652"/>
    <lineage>
        <taxon>Eukaryota</taxon>
        <taxon>Fungi</taxon>
        <taxon>Dikarya</taxon>
        <taxon>Ascomycota</taxon>
        <taxon>Pezizomycotina</taxon>
        <taxon>Eurotiomycetes</taxon>
        <taxon>Eurotiomycetidae</taxon>
        <taxon>Eurotiales</taxon>
        <taxon>Trichocomaceae</taxon>
        <taxon>Talaromyces</taxon>
        <taxon>Talaromyces sect. Bacilispori</taxon>
    </lineage>
</organism>
<dbReference type="EMBL" id="JAJTJA010000008">
    <property type="protein sequence ID" value="KAH8695279.1"/>
    <property type="molecule type" value="Genomic_DNA"/>
</dbReference>
<dbReference type="InterPro" id="IPR015421">
    <property type="entry name" value="PyrdxlP-dep_Trfase_major"/>
</dbReference>
<comment type="cofactor">
    <cofactor evidence="1">
        <name>pyridoxal 5'-phosphate</name>
        <dbReference type="ChEBI" id="CHEBI:597326"/>
    </cofactor>
</comment>
<comment type="similarity">
    <text evidence="3">Belongs to the class-III pyridoxal-phosphate-dependent aminotransferase family.</text>
</comment>
<dbReference type="Proteomes" id="UP001201262">
    <property type="component" value="Unassembled WGS sequence"/>
</dbReference>
<evidence type="ECO:0000256" key="4">
    <source>
        <dbReference type="SAM" id="MobiDB-lite"/>
    </source>
</evidence>
<dbReference type="Gene3D" id="3.40.640.10">
    <property type="entry name" value="Type I PLP-dependent aspartate aminotransferase-like (Major domain)"/>
    <property type="match status" value="1"/>
</dbReference>
<evidence type="ECO:0000256" key="1">
    <source>
        <dbReference type="ARBA" id="ARBA00001933"/>
    </source>
</evidence>
<proteinExistence type="inferred from homology"/>
<dbReference type="AlphaFoldDB" id="A0AAD4PZ41"/>
<comment type="caution">
    <text evidence="5">The sequence shown here is derived from an EMBL/GenBank/DDBJ whole genome shotgun (WGS) entry which is preliminary data.</text>
</comment>
<reference evidence="5" key="1">
    <citation type="submission" date="2021-12" db="EMBL/GenBank/DDBJ databases">
        <title>Convergent genome expansion in fungi linked to evolution of root-endophyte symbiosis.</title>
        <authorList>
            <consortium name="DOE Joint Genome Institute"/>
            <person name="Ke Y.-H."/>
            <person name="Bonito G."/>
            <person name="Liao H.-L."/>
            <person name="Looney B."/>
            <person name="Rojas-Flechas A."/>
            <person name="Nash J."/>
            <person name="Hameed K."/>
            <person name="Schadt C."/>
            <person name="Martin F."/>
            <person name="Crous P.W."/>
            <person name="Miettinen O."/>
            <person name="Magnuson J.K."/>
            <person name="Labbe J."/>
            <person name="Jacobson D."/>
            <person name="Doktycz M.J."/>
            <person name="Veneault-Fourrey C."/>
            <person name="Kuo A."/>
            <person name="Mondo S."/>
            <person name="Calhoun S."/>
            <person name="Riley R."/>
            <person name="Ohm R."/>
            <person name="LaButti K."/>
            <person name="Andreopoulos B."/>
            <person name="Pangilinan J."/>
            <person name="Nolan M."/>
            <person name="Tritt A."/>
            <person name="Clum A."/>
            <person name="Lipzen A."/>
            <person name="Daum C."/>
            <person name="Barry K."/>
            <person name="Grigoriev I.V."/>
            <person name="Vilgalys R."/>
        </authorList>
    </citation>
    <scope>NUCLEOTIDE SEQUENCE</scope>
    <source>
        <strain evidence="5">PMI_201</strain>
    </source>
</reference>
<dbReference type="InterPro" id="IPR005814">
    <property type="entry name" value="Aminotrans_3"/>
</dbReference>
<dbReference type="RefSeq" id="XP_046070421.1">
    <property type="nucleotide sequence ID" value="XM_046220646.1"/>
</dbReference>
<dbReference type="InterPro" id="IPR015422">
    <property type="entry name" value="PyrdxlP-dep_Trfase_small"/>
</dbReference>
<dbReference type="InterPro" id="IPR015424">
    <property type="entry name" value="PyrdxlP-dep_Trfase"/>
</dbReference>
<evidence type="ECO:0000313" key="5">
    <source>
        <dbReference type="EMBL" id="KAH8695279.1"/>
    </source>
</evidence>
<keyword evidence="6" id="KW-1185">Reference proteome</keyword>
<dbReference type="SUPFAM" id="SSF53383">
    <property type="entry name" value="PLP-dependent transferases"/>
    <property type="match status" value="1"/>
</dbReference>
<evidence type="ECO:0000256" key="3">
    <source>
        <dbReference type="RuleBase" id="RU003560"/>
    </source>
</evidence>
<accession>A0AAD4PZ41</accession>
<dbReference type="GO" id="GO:0030170">
    <property type="term" value="F:pyridoxal phosphate binding"/>
    <property type="evidence" value="ECO:0007669"/>
    <property type="project" value="InterPro"/>
</dbReference>
<dbReference type="Pfam" id="PF00202">
    <property type="entry name" value="Aminotran_3"/>
    <property type="match status" value="1"/>
</dbReference>
<feature type="compositionally biased region" description="Polar residues" evidence="4">
    <location>
        <begin position="15"/>
        <end position="34"/>
    </location>
</feature>
<protein>
    <submittedName>
        <fullName evidence="5">Aminotransferase class 3</fullName>
    </submittedName>
</protein>
<dbReference type="PANTHER" id="PTHR43713:SF3">
    <property type="entry name" value="GLUTAMATE-1-SEMIALDEHYDE 2,1-AMINOMUTASE 1, CHLOROPLASTIC-RELATED"/>
    <property type="match status" value="1"/>
</dbReference>
<keyword evidence="2 3" id="KW-0663">Pyridoxal phosphate</keyword>
<keyword evidence="5" id="KW-0032">Aminotransferase</keyword>
<gene>
    <name evidence="5" type="ORF">BGW36DRAFT_429159</name>
</gene>
<dbReference type="GO" id="GO:0008483">
    <property type="term" value="F:transaminase activity"/>
    <property type="evidence" value="ECO:0007669"/>
    <property type="project" value="UniProtKB-KW"/>
</dbReference>
<sequence length="494" mass="55068">MSSSRHYVDSALQKAHQTYQSRNPNSAKIHQDASQYLPGGNTRTSLYTQPFPLIITSARGSKLTSADGHSYTDFLSEYSAGVFGHSNAEIAQAVKDTLQRGWNYGAENVYEKQLARKIVDRFGPSGVELVRFTNSGTEANTVAIGAAIAWTGRKKVLVFSGAYHGSTFEFPMDFCRRWWQRHGFGSNKDGQQVYEMKTLNLPHEFVVAPFNNIAKTEHIIKEVAAHDNLAAILIEPVQGSGGCRPASVEFLRFLRDTADRLGALLVVDEVMTSRLSFSGYISSLGIKADLITFGKWIGGGMSFGAFGGRRDIMEMFNPARNAEEDKLIHPGTYNNNIFTMSAGVVGLDIFDAEKVRNLNLKGDTIKDGVTRILQDTDIYPRRQDRFLEDVIEFDDFDGDTHLYKGTNSQSRLAEGEPLPRMLISSSGSLLNVKFTGPNAEIWQGLYFHHMLERGVYIASRGFTPLNIELTDADVEIYISAARDFILQHQFELTR</sequence>
<evidence type="ECO:0000313" key="6">
    <source>
        <dbReference type="Proteomes" id="UP001201262"/>
    </source>
</evidence>
<dbReference type="GeneID" id="70250933"/>
<feature type="region of interest" description="Disordered" evidence="4">
    <location>
        <begin position="1"/>
        <end position="35"/>
    </location>
</feature>
<dbReference type="PANTHER" id="PTHR43713">
    <property type="entry name" value="GLUTAMATE-1-SEMIALDEHYDE 2,1-AMINOMUTASE"/>
    <property type="match status" value="1"/>
</dbReference>
<keyword evidence="5" id="KW-0808">Transferase</keyword>
<name>A0AAD4PZ41_9EURO</name>
<evidence type="ECO:0000256" key="2">
    <source>
        <dbReference type="ARBA" id="ARBA00022898"/>
    </source>
</evidence>